<dbReference type="InterPro" id="IPR027417">
    <property type="entry name" value="P-loop_NTPase"/>
</dbReference>
<dbReference type="PATRIC" id="fig|883113.3.peg.555"/>
<keyword evidence="1" id="KW-0472">Membrane</keyword>
<sequence length="406" mass="44497">MMNFWQKFNPFKVDTRLAGDLLQQSQSAVSEMPPLNILLVGKTGSGKSTLVNALFREKIADTGVGLPITQGIRKITKEGIPMTLYDTRGLELNTSVQRESMNQLLSLIQQQKAKGEKEAIHLVYYCINASMARIEPQEMALIEALTEQVPVMVILTQAIGEEVTRFKETIQAHLPRVAKVIPVLAQDFVLGQGQRIQAFGLDRVVQESMAVLPDEVQEAFINAQQVDLDLKVKKARSWAHTYISSAFGIGFIPIPIADSALLVPMQITMLAQITSIFGLALDRAQILSIIAGIGGTSGTTLLGKYLASSALKLIPGVGTFKGGVVSGTTAASLTLALAYSYIEVLKQVALADLKGKEFPLKELQTFMNRNFSSQLQAMSQRGGQNKVKEILPDWFESFLDRSKRSR</sequence>
<dbReference type="OrthoDB" id="9255830at2"/>
<keyword evidence="4" id="KW-1185">Reference proteome</keyword>
<dbReference type="Pfam" id="PF01926">
    <property type="entry name" value="MMR_HSR1"/>
    <property type="match status" value="1"/>
</dbReference>
<dbReference type="HOGENOM" id="CLU_052008_1_0_9"/>
<gene>
    <name evidence="3" type="ORF">HMPREF9708_00553</name>
</gene>
<proteinExistence type="predicted"/>
<evidence type="ECO:0000256" key="1">
    <source>
        <dbReference type="SAM" id="Phobius"/>
    </source>
</evidence>
<dbReference type="eggNOG" id="COG3597">
    <property type="taxonomic scope" value="Bacteria"/>
</dbReference>
<dbReference type="Proteomes" id="UP000006190">
    <property type="component" value="Unassembled WGS sequence"/>
</dbReference>
<dbReference type="SUPFAM" id="SSF52540">
    <property type="entry name" value="P-loop containing nucleoside triphosphate hydrolases"/>
    <property type="match status" value="1"/>
</dbReference>
<feature type="transmembrane region" description="Helical" evidence="1">
    <location>
        <begin position="262"/>
        <end position="281"/>
    </location>
</feature>
<evidence type="ECO:0000259" key="2">
    <source>
        <dbReference type="Pfam" id="PF01926"/>
    </source>
</evidence>
<reference evidence="3 4" key="1">
    <citation type="submission" date="2012-01" db="EMBL/GenBank/DDBJ databases">
        <title>The Genome Sequence of Facklamia languida CCUG 37842.</title>
        <authorList>
            <consortium name="The Broad Institute Genome Sequencing Platform"/>
            <person name="Earl A."/>
            <person name="Ward D."/>
            <person name="Feldgarden M."/>
            <person name="Gevers D."/>
            <person name="Huys G."/>
            <person name="Young S.K."/>
            <person name="Zeng Q."/>
            <person name="Gargeya S."/>
            <person name="Fitzgerald M."/>
            <person name="Haas B."/>
            <person name="Abouelleil A."/>
            <person name="Alvarado L."/>
            <person name="Arachchi H.M."/>
            <person name="Berlin A."/>
            <person name="Chapman S.B."/>
            <person name="Gearin G."/>
            <person name="Goldberg J."/>
            <person name="Griggs A."/>
            <person name="Gujja S."/>
            <person name="Hansen M."/>
            <person name="Heiman D."/>
            <person name="Howarth C."/>
            <person name="Larimer J."/>
            <person name="Lui A."/>
            <person name="MacDonald P.J.P."/>
            <person name="McCowen C."/>
            <person name="Montmayeur A."/>
            <person name="Murphy C."/>
            <person name="Neiman D."/>
            <person name="Pearson M."/>
            <person name="Priest M."/>
            <person name="Roberts A."/>
            <person name="Saif S."/>
            <person name="Shea T."/>
            <person name="Sisk P."/>
            <person name="Stolte C."/>
            <person name="Sykes S."/>
            <person name="Wortman J."/>
            <person name="Nusbaum C."/>
            <person name="Birren B."/>
        </authorList>
    </citation>
    <scope>NUCLEOTIDE SEQUENCE [LARGE SCALE GENOMIC DNA]</scope>
    <source>
        <strain evidence="3 4">CCUG 37842</strain>
    </source>
</reference>
<organism evidence="3 4">
    <name type="scientific">Facklamia languida CCUG 37842</name>
    <dbReference type="NCBI Taxonomy" id="883113"/>
    <lineage>
        <taxon>Bacteria</taxon>
        <taxon>Bacillati</taxon>
        <taxon>Bacillota</taxon>
        <taxon>Bacilli</taxon>
        <taxon>Lactobacillales</taxon>
        <taxon>Aerococcaceae</taxon>
        <taxon>Facklamia</taxon>
    </lineage>
</organism>
<feature type="domain" description="G" evidence="2">
    <location>
        <begin position="37"/>
        <end position="156"/>
    </location>
</feature>
<keyword evidence="1" id="KW-1133">Transmembrane helix</keyword>
<dbReference type="InterPro" id="IPR006073">
    <property type="entry name" value="GTP-bd"/>
</dbReference>
<dbReference type="RefSeq" id="WP_006308580.1">
    <property type="nucleotide sequence ID" value="NZ_JH601133.1"/>
</dbReference>
<name>H3NHL8_9LACT</name>
<dbReference type="Gene3D" id="3.40.50.300">
    <property type="entry name" value="P-loop containing nucleotide triphosphate hydrolases"/>
    <property type="match status" value="1"/>
</dbReference>
<protein>
    <recommendedName>
        <fullName evidence="2">G domain-containing protein</fullName>
    </recommendedName>
</protein>
<keyword evidence="1" id="KW-0812">Transmembrane</keyword>
<dbReference type="AlphaFoldDB" id="H3NHL8"/>
<evidence type="ECO:0000313" key="3">
    <source>
        <dbReference type="EMBL" id="EHR37924.1"/>
    </source>
</evidence>
<comment type="caution">
    <text evidence="3">The sequence shown here is derived from an EMBL/GenBank/DDBJ whole genome shotgun (WGS) entry which is preliminary data.</text>
</comment>
<dbReference type="STRING" id="883113.HMPREF9708_00553"/>
<accession>H3NHL8</accession>
<feature type="transmembrane region" description="Helical" evidence="1">
    <location>
        <begin position="238"/>
        <end position="256"/>
    </location>
</feature>
<dbReference type="GO" id="GO:0005525">
    <property type="term" value="F:GTP binding"/>
    <property type="evidence" value="ECO:0007669"/>
    <property type="project" value="InterPro"/>
</dbReference>
<dbReference type="EMBL" id="AGEG01000003">
    <property type="protein sequence ID" value="EHR37924.1"/>
    <property type="molecule type" value="Genomic_DNA"/>
</dbReference>
<evidence type="ECO:0000313" key="4">
    <source>
        <dbReference type="Proteomes" id="UP000006190"/>
    </source>
</evidence>
<dbReference type="eggNOG" id="COG3596">
    <property type="taxonomic scope" value="Bacteria"/>
</dbReference>
<dbReference type="CDD" id="cd00882">
    <property type="entry name" value="Ras_like_GTPase"/>
    <property type="match status" value="1"/>
</dbReference>